<dbReference type="STRING" id="1884381.SAMN05518846_117108"/>
<organism evidence="1 2">
    <name type="scientific">Brevibacillus centrosporus</name>
    <dbReference type="NCBI Taxonomy" id="54910"/>
    <lineage>
        <taxon>Bacteria</taxon>
        <taxon>Bacillati</taxon>
        <taxon>Bacillota</taxon>
        <taxon>Bacilli</taxon>
        <taxon>Bacillales</taxon>
        <taxon>Paenibacillaceae</taxon>
        <taxon>Brevibacillus</taxon>
    </lineage>
</organism>
<reference evidence="2" key="1">
    <citation type="submission" date="2016-10" db="EMBL/GenBank/DDBJ databases">
        <authorList>
            <person name="Varghese N."/>
            <person name="Submissions S."/>
        </authorList>
    </citation>
    <scope>NUCLEOTIDE SEQUENCE [LARGE SCALE GENOMIC DNA]</scope>
    <source>
        <strain evidence="2">OK042</strain>
    </source>
</reference>
<dbReference type="Proteomes" id="UP000198915">
    <property type="component" value="Unassembled WGS sequence"/>
</dbReference>
<evidence type="ECO:0000313" key="1">
    <source>
        <dbReference type="EMBL" id="SFK67543.1"/>
    </source>
</evidence>
<proteinExistence type="predicted"/>
<gene>
    <name evidence="1" type="ORF">SAMN05518846_117108</name>
</gene>
<sequence>MGVFLSFLFITRQRKQTGEIVEYAGMTLADRGNSSVYEYNFGHVLMKLEVCRK</sequence>
<protein>
    <submittedName>
        <fullName evidence="1">Uncharacterized protein</fullName>
    </submittedName>
</protein>
<dbReference type="AlphaFoldDB" id="A0A1I4BGC8"/>
<dbReference type="EMBL" id="FORT01000017">
    <property type="protein sequence ID" value="SFK67543.1"/>
    <property type="molecule type" value="Genomic_DNA"/>
</dbReference>
<accession>A0A1I4BGC8</accession>
<keyword evidence="2" id="KW-1185">Reference proteome</keyword>
<name>A0A1I4BGC8_9BACL</name>
<evidence type="ECO:0000313" key="2">
    <source>
        <dbReference type="Proteomes" id="UP000198915"/>
    </source>
</evidence>